<feature type="region of interest" description="Disordered" evidence="2">
    <location>
        <begin position="1"/>
        <end position="33"/>
    </location>
</feature>
<evidence type="ECO:0000256" key="2">
    <source>
        <dbReference type="SAM" id="MobiDB-lite"/>
    </source>
</evidence>
<keyword evidence="1" id="KW-0645">Protease</keyword>
<evidence type="ECO:0000313" key="3">
    <source>
        <dbReference type="EMBL" id="CAG8514585.1"/>
    </source>
</evidence>
<proteinExistence type="predicted"/>
<keyword evidence="4" id="KW-1185">Reference proteome</keyword>
<dbReference type="Proteomes" id="UP000789508">
    <property type="component" value="Unassembled WGS sequence"/>
</dbReference>
<keyword evidence="1" id="KW-0378">Hydrolase</keyword>
<dbReference type="InterPro" id="IPR021109">
    <property type="entry name" value="Peptidase_aspartic_dom_sf"/>
</dbReference>
<accession>A0A9N9F7A8</accession>
<evidence type="ECO:0000313" key="4">
    <source>
        <dbReference type="Proteomes" id="UP000789508"/>
    </source>
</evidence>
<dbReference type="InterPro" id="IPR001969">
    <property type="entry name" value="Aspartic_peptidase_AS"/>
</dbReference>
<dbReference type="SUPFAM" id="SSF50630">
    <property type="entry name" value="Acid proteases"/>
    <property type="match status" value="1"/>
</dbReference>
<dbReference type="EMBL" id="CAJVPS010000900">
    <property type="protein sequence ID" value="CAG8514585.1"/>
    <property type="molecule type" value="Genomic_DNA"/>
</dbReference>
<dbReference type="Gene3D" id="2.40.70.10">
    <property type="entry name" value="Acid Proteases"/>
    <property type="match status" value="1"/>
</dbReference>
<dbReference type="OrthoDB" id="2446883at2759"/>
<gene>
    <name evidence="3" type="ORF">ALEPTO_LOCUS4149</name>
</gene>
<name>A0A9N9F7A8_9GLOM</name>
<keyword evidence="1" id="KW-0064">Aspartyl protease</keyword>
<dbReference type="GO" id="GO:0004190">
    <property type="term" value="F:aspartic-type endopeptidase activity"/>
    <property type="evidence" value="ECO:0007669"/>
    <property type="project" value="UniProtKB-KW"/>
</dbReference>
<dbReference type="GO" id="GO:0006508">
    <property type="term" value="P:proteolysis"/>
    <property type="evidence" value="ECO:0007669"/>
    <property type="project" value="InterPro"/>
</dbReference>
<comment type="caution">
    <text evidence="3">The sequence shown here is derived from an EMBL/GenBank/DDBJ whole genome shotgun (WGS) entry which is preliminary data.</text>
</comment>
<reference evidence="3" key="1">
    <citation type="submission" date="2021-06" db="EMBL/GenBank/DDBJ databases">
        <authorList>
            <person name="Kallberg Y."/>
            <person name="Tangrot J."/>
            <person name="Rosling A."/>
        </authorList>
    </citation>
    <scope>NUCLEOTIDE SEQUENCE</scope>
    <source>
        <strain evidence="3">FL130A</strain>
    </source>
</reference>
<evidence type="ECO:0000256" key="1">
    <source>
        <dbReference type="ARBA" id="ARBA00022750"/>
    </source>
</evidence>
<sequence length="449" mass="50632">PTTGGKSQSTTGSKSQSTTGGKSTSETSETESSYSFTGKMSSIYAELARLKLDTQQKSALLYYLTKNGEVEAQVEKAFSACNNDEEKYAYLSLVLGMSEKSRSTEIESVNLVTDDKISGPHLETEFVEKLKLDTSKEPVFGNFELKGADLEQFAQKLHLDQMDYDELTEKDVEKFYEFVGPDFAWPPTMDNSERCLIFDCVAHPEERQGEEYAKNLIAYRRFTEAGQFDPSKGTHVLIIDGKIVRYGPKLWGKEYEEIVSKNPEALYAPIIEEVVGARFSSIEDVEKKEWQVHMRIRRKADSNITATMANIEQDANKRNYRLLLDTGSTYTVIPQLVQKRMGHRVGWSSTPTLATGYASNTRMFRISEPWEVSLGDGVNWTDWMEIDELYVWQKGISSSVDCGLVGFDVLNNAYQIKVPGKPYAFVTDNNIANQLQQIYNSINESDGSD</sequence>
<protein>
    <submittedName>
        <fullName evidence="3">5273_t:CDS:1</fullName>
    </submittedName>
</protein>
<feature type="non-terminal residue" evidence="3">
    <location>
        <position position="1"/>
    </location>
</feature>
<dbReference type="AlphaFoldDB" id="A0A9N9F7A8"/>
<organism evidence="3 4">
    <name type="scientific">Ambispora leptoticha</name>
    <dbReference type="NCBI Taxonomy" id="144679"/>
    <lineage>
        <taxon>Eukaryota</taxon>
        <taxon>Fungi</taxon>
        <taxon>Fungi incertae sedis</taxon>
        <taxon>Mucoromycota</taxon>
        <taxon>Glomeromycotina</taxon>
        <taxon>Glomeromycetes</taxon>
        <taxon>Archaeosporales</taxon>
        <taxon>Ambisporaceae</taxon>
        <taxon>Ambispora</taxon>
    </lineage>
</organism>
<dbReference type="PROSITE" id="PS00141">
    <property type="entry name" value="ASP_PROTEASE"/>
    <property type="match status" value="1"/>
</dbReference>